<name>A0ABS6H4I2_9PROT</name>
<dbReference type="PANTHER" id="PTHR21060:SF21">
    <property type="entry name" value="ACETATE KINASE"/>
    <property type="match status" value="1"/>
</dbReference>
<comment type="cofactor">
    <cofactor evidence="8">
        <name>Mg(2+)</name>
        <dbReference type="ChEBI" id="CHEBI:18420"/>
    </cofactor>
    <cofactor evidence="8">
        <name>Mn(2+)</name>
        <dbReference type="ChEBI" id="CHEBI:29035"/>
    </cofactor>
    <text evidence="8">Mg(2+). Can also accept Mn(2+).</text>
</comment>
<dbReference type="Proteomes" id="UP000689967">
    <property type="component" value="Unassembled WGS sequence"/>
</dbReference>
<evidence type="ECO:0000256" key="1">
    <source>
        <dbReference type="ARBA" id="ARBA00022490"/>
    </source>
</evidence>
<feature type="site" description="Transition state stabilizer" evidence="8">
    <location>
        <position position="172"/>
    </location>
</feature>
<comment type="subcellular location">
    <subcellularLocation>
        <location evidence="8">Cytoplasm</location>
    </subcellularLocation>
</comment>
<feature type="site" description="Transition state stabilizer" evidence="8">
    <location>
        <position position="232"/>
    </location>
</feature>
<comment type="subunit">
    <text evidence="8">Homodimer.</text>
</comment>
<feature type="binding site" evidence="8">
    <location>
        <position position="370"/>
    </location>
    <ligand>
        <name>Mg(2+)</name>
        <dbReference type="ChEBI" id="CHEBI:18420"/>
    </ligand>
</feature>
<comment type="similarity">
    <text evidence="8">Belongs to the acetokinase family.</text>
</comment>
<dbReference type="InterPro" id="IPR004372">
    <property type="entry name" value="Ac/propionate_kinase"/>
</dbReference>
<dbReference type="InterPro" id="IPR000890">
    <property type="entry name" value="Aliphatic_acid_kin_short-chain"/>
</dbReference>
<keyword evidence="6 8" id="KW-0067">ATP-binding</keyword>
<dbReference type="GO" id="GO:0016301">
    <property type="term" value="F:kinase activity"/>
    <property type="evidence" value="ECO:0007669"/>
    <property type="project" value="UniProtKB-KW"/>
</dbReference>
<dbReference type="HAMAP" id="MF_00020">
    <property type="entry name" value="Acetate_kinase"/>
    <property type="match status" value="1"/>
</dbReference>
<sequence length="387" mass="40626">MSQPLLLTFNAGSSTVKLGLFAIRARRAGRLAGGVLDLRHAPLVLQFDDQRIALNGTPETMLADMLAAIDIRFDLSRLAVAGHRVVHGGEDFAGPARIDPDSLAAIEALVPRAPLHQPASLRLIHALRAWRPALMQTASFDTAFHRQQADEVCRFAIPRALHAEGIRRYGFHGLSYASIAATLARRAPALAAGRVVVAHLGSGASLCALEAGVSRDSSMGFSTLDGIPMATRPGALDPGVLLHLLGPGGQTLAAVEEMLNRHSGLLGMSGLSADSRDLLASDRPEARQALDVFTFRISGEVARLATTLGGLDALVFTAGIGEHQPAIRAAVCARLAWLGVVLDDAANAANAETISAAGSRIAVLVLQTDEEQVVADEALSLLREEGA</sequence>
<dbReference type="PANTHER" id="PTHR21060">
    <property type="entry name" value="ACETATE KINASE"/>
    <property type="match status" value="1"/>
</dbReference>
<feature type="binding site" evidence="8">
    <location>
        <begin position="274"/>
        <end position="276"/>
    </location>
    <ligand>
        <name>ATP</name>
        <dbReference type="ChEBI" id="CHEBI:30616"/>
    </ligand>
</feature>
<feature type="binding site" evidence="8">
    <location>
        <begin position="319"/>
        <end position="323"/>
    </location>
    <ligand>
        <name>ATP</name>
        <dbReference type="ChEBI" id="CHEBI:30616"/>
    </ligand>
</feature>
<organism evidence="9 10">
    <name type="scientific">Falsiroseomonas oleicola</name>
    <dbReference type="NCBI Taxonomy" id="2801474"/>
    <lineage>
        <taxon>Bacteria</taxon>
        <taxon>Pseudomonadati</taxon>
        <taxon>Pseudomonadota</taxon>
        <taxon>Alphaproteobacteria</taxon>
        <taxon>Acetobacterales</taxon>
        <taxon>Roseomonadaceae</taxon>
        <taxon>Falsiroseomonas</taxon>
    </lineage>
</organism>
<dbReference type="InterPro" id="IPR023865">
    <property type="entry name" value="Aliphatic_acid_kinase_CS"/>
</dbReference>
<feature type="binding site" evidence="8">
    <location>
        <begin position="199"/>
        <end position="203"/>
    </location>
    <ligand>
        <name>ATP</name>
        <dbReference type="ChEBI" id="CHEBI:30616"/>
    </ligand>
</feature>
<dbReference type="PROSITE" id="PS01076">
    <property type="entry name" value="ACETATE_KINASE_2"/>
    <property type="match status" value="1"/>
</dbReference>
<evidence type="ECO:0000256" key="3">
    <source>
        <dbReference type="ARBA" id="ARBA00022723"/>
    </source>
</evidence>
<keyword evidence="3 8" id="KW-0479">Metal-binding</keyword>
<dbReference type="Pfam" id="PF00871">
    <property type="entry name" value="Acetate_kinase"/>
    <property type="match status" value="1"/>
</dbReference>
<dbReference type="EC" id="2.7.2.1" evidence="8"/>
<dbReference type="EMBL" id="JAERQM010000001">
    <property type="protein sequence ID" value="MBU8542742.1"/>
    <property type="molecule type" value="Genomic_DNA"/>
</dbReference>
<gene>
    <name evidence="8" type="primary">ackA</name>
    <name evidence="9" type="ORF">JJQ90_03450</name>
</gene>
<evidence type="ECO:0000313" key="10">
    <source>
        <dbReference type="Proteomes" id="UP000689967"/>
    </source>
</evidence>
<keyword evidence="10" id="KW-1185">Reference proteome</keyword>
<feature type="binding site" evidence="8">
    <location>
        <position position="84"/>
    </location>
    <ligand>
        <name>substrate</name>
    </ligand>
</feature>
<reference evidence="9 10" key="1">
    <citation type="submission" date="2021-01" db="EMBL/GenBank/DDBJ databases">
        <title>Roseomonas sp. nov, a bacterium isolated from an oil production mixture in Yumen Oilfield.</title>
        <authorList>
            <person name="Wu D."/>
        </authorList>
    </citation>
    <scope>NUCLEOTIDE SEQUENCE [LARGE SCALE GENOMIC DNA]</scope>
    <source>
        <strain evidence="9 10">ROY-5-3</strain>
    </source>
</reference>
<evidence type="ECO:0000256" key="7">
    <source>
        <dbReference type="ARBA" id="ARBA00022842"/>
    </source>
</evidence>
<feature type="binding site" evidence="8">
    <location>
        <position position="17"/>
    </location>
    <ligand>
        <name>ATP</name>
        <dbReference type="ChEBI" id="CHEBI:30616"/>
    </ligand>
</feature>
<protein>
    <recommendedName>
        <fullName evidence="8">Acetate kinase</fullName>
        <ecNumber evidence="8">2.7.2.1</ecNumber>
    </recommendedName>
    <alternativeName>
        <fullName evidence="8">Acetokinase</fullName>
    </alternativeName>
</protein>
<keyword evidence="5 8" id="KW-0418">Kinase</keyword>
<evidence type="ECO:0000256" key="4">
    <source>
        <dbReference type="ARBA" id="ARBA00022741"/>
    </source>
</evidence>
<evidence type="ECO:0000256" key="6">
    <source>
        <dbReference type="ARBA" id="ARBA00022840"/>
    </source>
</evidence>
<keyword evidence="1 8" id="KW-0963">Cytoplasm</keyword>
<comment type="catalytic activity">
    <reaction evidence="8">
        <text>acetate + ATP = acetyl phosphate + ADP</text>
        <dbReference type="Rhea" id="RHEA:11352"/>
        <dbReference type="ChEBI" id="CHEBI:22191"/>
        <dbReference type="ChEBI" id="CHEBI:30089"/>
        <dbReference type="ChEBI" id="CHEBI:30616"/>
        <dbReference type="ChEBI" id="CHEBI:456216"/>
        <dbReference type="EC" id="2.7.2.1"/>
    </reaction>
</comment>
<evidence type="ECO:0000256" key="2">
    <source>
        <dbReference type="ARBA" id="ARBA00022679"/>
    </source>
</evidence>
<evidence type="ECO:0000256" key="8">
    <source>
        <dbReference type="HAMAP-Rule" id="MF_00020"/>
    </source>
</evidence>
<comment type="caution">
    <text evidence="9">The sequence shown here is derived from an EMBL/GenBank/DDBJ whole genome shotgun (WGS) entry which is preliminary data.</text>
</comment>
<dbReference type="PIRSF" id="PIRSF000722">
    <property type="entry name" value="Acetate_prop_kin"/>
    <property type="match status" value="1"/>
</dbReference>
<dbReference type="NCBIfam" id="NF005462">
    <property type="entry name" value="PRK07058.1"/>
    <property type="match status" value="1"/>
</dbReference>
<evidence type="ECO:0000256" key="5">
    <source>
        <dbReference type="ARBA" id="ARBA00022777"/>
    </source>
</evidence>
<feature type="binding site" evidence="8">
    <location>
        <position position="10"/>
    </location>
    <ligand>
        <name>Mg(2+)</name>
        <dbReference type="ChEBI" id="CHEBI:18420"/>
    </ligand>
</feature>
<proteinExistence type="inferred from homology"/>
<keyword evidence="7 8" id="KW-0460">Magnesium</keyword>
<accession>A0ABS6H4I2</accession>
<dbReference type="RefSeq" id="WP_216873038.1">
    <property type="nucleotide sequence ID" value="NZ_JAERQM010000001.1"/>
</dbReference>
<keyword evidence="2 8" id="KW-0808">Transferase</keyword>
<evidence type="ECO:0000313" key="9">
    <source>
        <dbReference type="EMBL" id="MBU8542742.1"/>
    </source>
</evidence>
<feature type="active site" description="Proton donor/acceptor" evidence="8">
    <location>
        <position position="141"/>
    </location>
</feature>
<comment type="function">
    <text evidence="8">Catalyzes the formation of acetyl phosphate from acetate and ATP. Can also catalyze the reverse reaction.</text>
</comment>
<keyword evidence="4 8" id="KW-0547">Nucleotide-binding</keyword>
<comment type="pathway">
    <text evidence="8">Metabolic intermediate biosynthesis; acetyl-CoA biosynthesis; acetyl-CoA from acetate: step 1/2.</text>
</comment>